<dbReference type="PRINTS" id="PR00038">
    <property type="entry name" value="HTHLUXR"/>
</dbReference>
<keyword evidence="4" id="KW-0472">Membrane</keyword>
<feature type="transmembrane region" description="Helical" evidence="4">
    <location>
        <begin position="272"/>
        <end position="291"/>
    </location>
</feature>
<dbReference type="SMART" id="SM00421">
    <property type="entry name" value="HTH_LUXR"/>
    <property type="match status" value="1"/>
</dbReference>
<evidence type="ECO:0000256" key="1">
    <source>
        <dbReference type="ARBA" id="ARBA00023015"/>
    </source>
</evidence>
<dbReference type="PANTHER" id="PTHR44688">
    <property type="entry name" value="DNA-BINDING TRANSCRIPTIONAL ACTIVATOR DEVR_DOSR"/>
    <property type="match status" value="1"/>
</dbReference>
<keyword evidence="2" id="KW-0238">DNA-binding</keyword>
<dbReference type="Pfam" id="PF00196">
    <property type="entry name" value="GerE"/>
    <property type="match status" value="1"/>
</dbReference>
<keyword evidence="4" id="KW-1133">Transmembrane helix</keyword>
<feature type="transmembrane region" description="Helical" evidence="4">
    <location>
        <begin position="20"/>
        <end position="40"/>
    </location>
</feature>
<name>A0ABV1JFD6_9ACTN</name>
<reference evidence="6 7" key="1">
    <citation type="submission" date="2024-04" db="EMBL/GenBank/DDBJ databases">
        <title>Human intestinal bacterial collection.</title>
        <authorList>
            <person name="Pauvert C."/>
            <person name="Hitch T.C.A."/>
            <person name="Clavel T."/>
        </authorList>
    </citation>
    <scope>NUCLEOTIDE SEQUENCE [LARGE SCALE GENOMIC DNA]</scope>
    <source>
        <strain evidence="6 7">CLA-KB-H42</strain>
    </source>
</reference>
<evidence type="ECO:0000256" key="2">
    <source>
        <dbReference type="ARBA" id="ARBA00023125"/>
    </source>
</evidence>
<dbReference type="PANTHER" id="PTHR44688:SF16">
    <property type="entry name" value="DNA-BINDING TRANSCRIPTIONAL ACTIVATOR DEVR_DOSR"/>
    <property type="match status" value="1"/>
</dbReference>
<keyword evidence="4" id="KW-0812">Transmembrane</keyword>
<feature type="domain" description="HTH luxR-type" evidence="5">
    <location>
        <begin position="407"/>
        <end position="471"/>
    </location>
</feature>
<keyword evidence="7" id="KW-1185">Reference proteome</keyword>
<comment type="caution">
    <text evidence="6">The sequence shown here is derived from an EMBL/GenBank/DDBJ whole genome shotgun (WGS) entry which is preliminary data.</text>
</comment>
<feature type="transmembrane region" description="Helical" evidence="4">
    <location>
        <begin position="82"/>
        <end position="103"/>
    </location>
</feature>
<protein>
    <submittedName>
        <fullName evidence="6">LuxR C-terminal-related transcriptional regulator</fullName>
    </submittedName>
</protein>
<keyword evidence="1" id="KW-0805">Transcription regulation</keyword>
<feature type="transmembrane region" description="Helical" evidence="4">
    <location>
        <begin position="52"/>
        <end position="70"/>
    </location>
</feature>
<accession>A0ABV1JFD6</accession>
<dbReference type="InterPro" id="IPR000792">
    <property type="entry name" value="Tscrpt_reg_LuxR_C"/>
</dbReference>
<dbReference type="CDD" id="cd06170">
    <property type="entry name" value="LuxR_C_like"/>
    <property type="match status" value="1"/>
</dbReference>
<evidence type="ECO:0000256" key="4">
    <source>
        <dbReference type="SAM" id="Phobius"/>
    </source>
</evidence>
<dbReference type="EMBL" id="JBBNOP010000012">
    <property type="protein sequence ID" value="MEQ3363808.1"/>
    <property type="molecule type" value="Genomic_DNA"/>
</dbReference>
<dbReference type="PROSITE" id="PS50043">
    <property type="entry name" value="HTH_LUXR_2"/>
    <property type="match status" value="1"/>
</dbReference>
<feature type="transmembrane region" description="Helical" evidence="4">
    <location>
        <begin position="109"/>
        <end position="131"/>
    </location>
</feature>
<dbReference type="Gene3D" id="1.10.10.10">
    <property type="entry name" value="Winged helix-like DNA-binding domain superfamily/Winged helix DNA-binding domain"/>
    <property type="match status" value="1"/>
</dbReference>
<dbReference type="InterPro" id="IPR036388">
    <property type="entry name" value="WH-like_DNA-bd_sf"/>
</dbReference>
<evidence type="ECO:0000313" key="6">
    <source>
        <dbReference type="EMBL" id="MEQ3363808.1"/>
    </source>
</evidence>
<feature type="transmembrane region" description="Helical" evidence="4">
    <location>
        <begin position="326"/>
        <end position="350"/>
    </location>
</feature>
<feature type="transmembrane region" description="Helical" evidence="4">
    <location>
        <begin position="243"/>
        <end position="260"/>
    </location>
</feature>
<proteinExistence type="predicted"/>
<dbReference type="InterPro" id="IPR016032">
    <property type="entry name" value="Sig_transdc_resp-reg_C-effctor"/>
</dbReference>
<feature type="transmembrane region" description="Helical" evidence="4">
    <location>
        <begin position="297"/>
        <end position="319"/>
    </location>
</feature>
<feature type="transmembrane region" description="Helical" evidence="4">
    <location>
        <begin position="166"/>
        <end position="186"/>
    </location>
</feature>
<keyword evidence="3" id="KW-0804">Transcription</keyword>
<dbReference type="SUPFAM" id="SSF46894">
    <property type="entry name" value="C-terminal effector domain of the bipartite response regulators"/>
    <property type="match status" value="1"/>
</dbReference>
<organism evidence="6 7">
    <name type="scientific">Raoultibacter massiliensis</name>
    <dbReference type="NCBI Taxonomy" id="1852371"/>
    <lineage>
        <taxon>Bacteria</taxon>
        <taxon>Bacillati</taxon>
        <taxon>Actinomycetota</taxon>
        <taxon>Coriobacteriia</taxon>
        <taxon>Eggerthellales</taxon>
        <taxon>Eggerthellaceae</taxon>
        <taxon>Raoultibacter</taxon>
    </lineage>
</organism>
<dbReference type="Proteomes" id="UP001487305">
    <property type="component" value="Unassembled WGS sequence"/>
</dbReference>
<evidence type="ECO:0000259" key="5">
    <source>
        <dbReference type="PROSITE" id="PS50043"/>
    </source>
</evidence>
<feature type="transmembrane region" description="Helical" evidence="4">
    <location>
        <begin position="143"/>
        <end position="160"/>
    </location>
</feature>
<gene>
    <name evidence="6" type="ORF">AAA083_12555</name>
</gene>
<evidence type="ECO:0000256" key="3">
    <source>
        <dbReference type="ARBA" id="ARBA00023163"/>
    </source>
</evidence>
<feature type="transmembrane region" description="Helical" evidence="4">
    <location>
        <begin position="362"/>
        <end position="380"/>
    </location>
</feature>
<dbReference type="RefSeq" id="WP_102375208.1">
    <property type="nucleotide sequence ID" value="NZ_JBBNOP010000012.1"/>
</dbReference>
<feature type="transmembrane region" description="Helical" evidence="4">
    <location>
        <begin position="206"/>
        <end position="223"/>
    </location>
</feature>
<sequence length="471" mass="50601">MKVDAVKQPETDGTPFSFRLLGIGFWQAWWMLVLCTTIVVPPDLSFLGVRPSVWTLLFTSVGFALAAAAAPRVGSFIERASMFKLAALLCTVGTGACVAMRSFSGHDALAVLLLVFLTVAAFGNALLLVMWGELWATLATDRVSQYLFSSYAFAFVLFFGVQLLPWMVTAVLVCLLPLASCAILYASRDETRRAPSAADFAVDRPLVVKAMGAVVVAGLAYGIAQSFYANMASLHVAEGRPDLLVAGACFIALAAHIAFERSAAAPIAMYRPIVPALSVGLILFAILPLAYGYFGNGLIIVGGYCLDILIMLVSADLAFRARRSVALFFSCSILVLRLATIAGLAVVDIAVGRGVVSAESQLHLLAALAILVILVGTLVFSQGELQRFYQPQPAIRENRDLDDHCRALSERCGLTAREAEVLVLLASGRNVPFICKELCIAESTARHHVGSIYRKLGVYDRQGMIDVILQS</sequence>
<evidence type="ECO:0000313" key="7">
    <source>
        <dbReference type="Proteomes" id="UP001487305"/>
    </source>
</evidence>